<keyword evidence="3" id="KW-1185">Reference proteome</keyword>
<reference evidence="2" key="1">
    <citation type="submission" date="2022-04" db="EMBL/GenBank/DDBJ databases">
        <title>Whole genome sequence of Sphaerotilus sp. FB-5.</title>
        <authorList>
            <person name="Takeda M."/>
            <person name="Narihara S."/>
            <person name="Akimoto M."/>
            <person name="Akimoto R."/>
            <person name="Nishiyashiki S."/>
            <person name="Murakami T."/>
        </authorList>
    </citation>
    <scope>NUCLEOTIDE SEQUENCE</scope>
    <source>
        <strain evidence="2">FB-5</strain>
    </source>
</reference>
<proteinExistence type="predicted"/>
<accession>A0ABM7YJA2</accession>
<dbReference type="InterPro" id="IPR036147">
    <property type="entry name" value="Anti-sigma_E_RseA_N_sf"/>
</dbReference>
<sequence length="222" mass="23353">MNHSELPAGSDRAAMSALMDGELDGSQVASLCTAWRTDRQCRADWHAYHLIGDVLRSEELAAPATRDGAFMSRLRERLECEPVVLAPTRADAGQAQPAAAVGAGARNARGLGTGTVVTHARRRALLPSLRSRWATPVGVAAGVVMVAGAVWSTRSDPDGSASWWSPPTVATAASAVGADERATLAEAEMARYLRAHREYSGSTTLSPAAGYLRNAAYDAGPR</sequence>
<feature type="domain" description="Anti sigma-E protein RseA N-terminal" evidence="1">
    <location>
        <begin position="14"/>
        <end position="98"/>
    </location>
</feature>
<dbReference type="PANTHER" id="PTHR38104:SF1">
    <property type="entry name" value="ANTI-SIGMA-E FACTOR RSEA"/>
    <property type="match status" value="1"/>
</dbReference>
<dbReference type="SUPFAM" id="SSF89069">
    <property type="entry name" value="N-terminal, cytoplasmic domain of anti-sigmaE factor RseA"/>
    <property type="match status" value="1"/>
</dbReference>
<dbReference type="Proteomes" id="UP001057498">
    <property type="component" value="Chromosome"/>
</dbReference>
<evidence type="ECO:0000313" key="3">
    <source>
        <dbReference type="Proteomes" id="UP001057498"/>
    </source>
</evidence>
<protein>
    <submittedName>
        <fullName evidence="2">Sigma-E factor negative regulatory protein</fullName>
    </submittedName>
</protein>
<evidence type="ECO:0000259" key="1">
    <source>
        <dbReference type="Pfam" id="PF03872"/>
    </source>
</evidence>
<dbReference type="Pfam" id="PF03872">
    <property type="entry name" value="RseA_N"/>
    <property type="match status" value="1"/>
</dbReference>
<dbReference type="InterPro" id="IPR052383">
    <property type="entry name" value="Anti-sigma-E_RseA-like"/>
</dbReference>
<gene>
    <name evidence="2" type="ORF">CATMQ487_12870</name>
</gene>
<dbReference type="EMBL" id="AP025730">
    <property type="protein sequence ID" value="BDI04317.1"/>
    <property type="molecule type" value="Genomic_DNA"/>
</dbReference>
<name>A0ABM7YJA2_9BURK</name>
<organism evidence="2 3">
    <name type="scientific">Sphaerotilus microaerophilus</name>
    <dbReference type="NCBI Taxonomy" id="2914710"/>
    <lineage>
        <taxon>Bacteria</taxon>
        <taxon>Pseudomonadati</taxon>
        <taxon>Pseudomonadota</taxon>
        <taxon>Betaproteobacteria</taxon>
        <taxon>Burkholderiales</taxon>
        <taxon>Sphaerotilaceae</taxon>
        <taxon>Sphaerotilus</taxon>
    </lineage>
</organism>
<dbReference type="InterPro" id="IPR005572">
    <property type="entry name" value="Anti-sigma_E_RseA_N"/>
</dbReference>
<dbReference type="CDD" id="cd16328">
    <property type="entry name" value="RseA_N"/>
    <property type="match status" value="1"/>
</dbReference>
<dbReference type="PANTHER" id="PTHR38104">
    <property type="match status" value="1"/>
</dbReference>
<evidence type="ECO:0000313" key="2">
    <source>
        <dbReference type="EMBL" id="BDI04317.1"/>
    </source>
</evidence>
<dbReference type="RefSeq" id="WP_251972449.1">
    <property type="nucleotide sequence ID" value="NZ_AP025730.1"/>
</dbReference>
<dbReference type="Gene3D" id="1.10.10.880">
    <property type="entry name" value="Anti sigma-E protein RseA, N-terminal domain"/>
    <property type="match status" value="1"/>
</dbReference>